<feature type="non-terminal residue" evidence="1">
    <location>
        <position position="1"/>
    </location>
</feature>
<proteinExistence type="predicted"/>
<accession>A0A151T0D2</accession>
<dbReference type="EMBL" id="CM003611">
    <property type="protein sequence ID" value="KYP60522.1"/>
    <property type="molecule type" value="Genomic_DNA"/>
</dbReference>
<sequence length="66" mass="7414">LIEDTSSLDCNPMSLPMDSNMKLTTFDSELLPGPSLYLRMVGKQMYLTIYSPNISFIVLESIHVTT</sequence>
<dbReference type="Proteomes" id="UP000075243">
    <property type="component" value="Chromosome 9"/>
</dbReference>
<organism evidence="1 2">
    <name type="scientific">Cajanus cajan</name>
    <name type="common">Pigeon pea</name>
    <name type="synonym">Cajanus indicus</name>
    <dbReference type="NCBI Taxonomy" id="3821"/>
    <lineage>
        <taxon>Eukaryota</taxon>
        <taxon>Viridiplantae</taxon>
        <taxon>Streptophyta</taxon>
        <taxon>Embryophyta</taxon>
        <taxon>Tracheophyta</taxon>
        <taxon>Spermatophyta</taxon>
        <taxon>Magnoliopsida</taxon>
        <taxon>eudicotyledons</taxon>
        <taxon>Gunneridae</taxon>
        <taxon>Pentapetalae</taxon>
        <taxon>rosids</taxon>
        <taxon>fabids</taxon>
        <taxon>Fabales</taxon>
        <taxon>Fabaceae</taxon>
        <taxon>Papilionoideae</taxon>
        <taxon>50 kb inversion clade</taxon>
        <taxon>NPAAA clade</taxon>
        <taxon>indigoferoid/millettioid clade</taxon>
        <taxon>Phaseoleae</taxon>
        <taxon>Cajanus</taxon>
    </lineage>
</organism>
<protein>
    <recommendedName>
        <fullName evidence="3">Retrovirus-related Pol polyprotein from transposon TNT 1-94</fullName>
    </recommendedName>
</protein>
<evidence type="ECO:0008006" key="3">
    <source>
        <dbReference type="Google" id="ProtNLM"/>
    </source>
</evidence>
<dbReference type="AlphaFoldDB" id="A0A151T0D2"/>
<evidence type="ECO:0000313" key="1">
    <source>
        <dbReference type="EMBL" id="KYP60522.1"/>
    </source>
</evidence>
<reference evidence="1 2" key="1">
    <citation type="journal article" date="2012" name="Nat. Biotechnol.">
        <title>Draft genome sequence of pigeonpea (Cajanus cajan), an orphan legume crop of resource-poor farmers.</title>
        <authorList>
            <person name="Varshney R.K."/>
            <person name="Chen W."/>
            <person name="Li Y."/>
            <person name="Bharti A.K."/>
            <person name="Saxena R.K."/>
            <person name="Schlueter J.A."/>
            <person name="Donoghue M.T."/>
            <person name="Azam S."/>
            <person name="Fan G."/>
            <person name="Whaley A.M."/>
            <person name="Farmer A.D."/>
            <person name="Sheridan J."/>
            <person name="Iwata A."/>
            <person name="Tuteja R."/>
            <person name="Penmetsa R.V."/>
            <person name="Wu W."/>
            <person name="Upadhyaya H.D."/>
            <person name="Yang S.P."/>
            <person name="Shah T."/>
            <person name="Saxena K.B."/>
            <person name="Michael T."/>
            <person name="McCombie W.R."/>
            <person name="Yang B."/>
            <person name="Zhang G."/>
            <person name="Yang H."/>
            <person name="Wang J."/>
            <person name="Spillane C."/>
            <person name="Cook D.R."/>
            <person name="May G.D."/>
            <person name="Xu X."/>
            <person name="Jackson S.A."/>
        </authorList>
    </citation>
    <scope>NUCLEOTIDE SEQUENCE [LARGE SCALE GENOMIC DNA]</scope>
    <source>
        <strain evidence="2">cv. Asha</strain>
    </source>
</reference>
<name>A0A151T0D2_CAJCA</name>
<gene>
    <name evidence="1" type="ORF">KK1_022928</name>
</gene>
<evidence type="ECO:0000313" key="2">
    <source>
        <dbReference type="Proteomes" id="UP000075243"/>
    </source>
</evidence>
<keyword evidence="2" id="KW-1185">Reference proteome</keyword>